<feature type="domain" description="PepSY" evidence="3">
    <location>
        <begin position="55"/>
        <end position="109"/>
    </location>
</feature>
<dbReference type="EMBL" id="JAAIKB010000004">
    <property type="protein sequence ID" value="NGM20741.1"/>
    <property type="molecule type" value="Genomic_DNA"/>
</dbReference>
<dbReference type="Pfam" id="PF03413">
    <property type="entry name" value="PepSY"/>
    <property type="match status" value="1"/>
</dbReference>
<feature type="region of interest" description="Disordered" evidence="1">
    <location>
        <begin position="18"/>
        <end position="41"/>
    </location>
</feature>
<keyword evidence="2" id="KW-0732">Signal</keyword>
<dbReference type="RefSeq" id="WP_164694647.1">
    <property type="nucleotide sequence ID" value="NZ_JAAIKB010000004.1"/>
</dbReference>
<gene>
    <name evidence="4" type="ORF">G3576_12020</name>
</gene>
<reference evidence="4 5" key="2">
    <citation type="submission" date="2020-03" db="EMBL/GenBank/DDBJ databases">
        <title>Roseomonas stagni sp. nov., isolated from pond water in Japan.</title>
        <authorList>
            <person name="Furuhata K."/>
            <person name="Miyamoto H."/>
            <person name="Goto K."/>
        </authorList>
    </citation>
    <scope>NUCLEOTIDE SEQUENCE [LARGE SCALE GENOMIC DNA]</scope>
    <source>
        <strain evidence="4 5">PeD5</strain>
    </source>
</reference>
<dbReference type="InterPro" id="IPR025711">
    <property type="entry name" value="PepSY"/>
</dbReference>
<keyword evidence="5" id="KW-1185">Reference proteome</keyword>
<reference evidence="4 5" key="1">
    <citation type="submission" date="2020-02" db="EMBL/GenBank/DDBJ databases">
        <authorList>
            <person name="Kim H.M."/>
            <person name="Jeon C.O."/>
        </authorList>
    </citation>
    <scope>NUCLEOTIDE SEQUENCE [LARGE SCALE GENOMIC DNA]</scope>
    <source>
        <strain evidence="4 5">PeD5</strain>
    </source>
</reference>
<evidence type="ECO:0000259" key="3">
    <source>
        <dbReference type="Pfam" id="PF03413"/>
    </source>
</evidence>
<evidence type="ECO:0000256" key="1">
    <source>
        <dbReference type="SAM" id="MobiDB-lite"/>
    </source>
</evidence>
<dbReference type="Proteomes" id="UP000475385">
    <property type="component" value="Unassembled WGS sequence"/>
</dbReference>
<dbReference type="AlphaFoldDB" id="A0A6M1LKC4"/>
<protein>
    <submittedName>
        <fullName evidence="4">PepSY domain-containing protein</fullName>
    </submittedName>
</protein>
<dbReference type="Gene3D" id="3.10.450.40">
    <property type="match status" value="1"/>
</dbReference>
<comment type="caution">
    <text evidence="4">The sequence shown here is derived from an EMBL/GenBank/DDBJ whole genome shotgun (WGS) entry which is preliminary data.</text>
</comment>
<feature type="chain" id="PRO_5026787898" evidence="2">
    <location>
        <begin position="20"/>
        <end position="117"/>
    </location>
</feature>
<name>A0A6M1LKC4_9PROT</name>
<feature type="compositionally biased region" description="Basic and acidic residues" evidence="1">
    <location>
        <begin position="20"/>
        <end position="41"/>
    </location>
</feature>
<proteinExistence type="predicted"/>
<evidence type="ECO:0000313" key="5">
    <source>
        <dbReference type="Proteomes" id="UP000475385"/>
    </source>
</evidence>
<sequence length="117" mass="13448">MRRALLMLPLLLLAPAASADDPREERRGGRRDRDDRRGHERARAALAAGEIRPLADLLAEVERRWVGRVIETELERDDDRWVYEFKLLPPSGRVFELKLDAATGALLRSRGPVQERR</sequence>
<evidence type="ECO:0000256" key="2">
    <source>
        <dbReference type="SAM" id="SignalP"/>
    </source>
</evidence>
<organism evidence="4 5">
    <name type="scientific">Falsiroseomonas algicola</name>
    <dbReference type="NCBI Taxonomy" id="2716930"/>
    <lineage>
        <taxon>Bacteria</taxon>
        <taxon>Pseudomonadati</taxon>
        <taxon>Pseudomonadota</taxon>
        <taxon>Alphaproteobacteria</taxon>
        <taxon>Acetobacterales</taxon>
        <taxon>Roseomonadaceae</taxon>
        <taxon>Falsiroseomonas</taxon>
    </lineage>
</organism>
<feature type="signal peptide" evidence="2">
    <location>
        <begin position="1"/>
        <end position="19"/>
    </location>
</feature>
<evidence type="ECO:0000313" key="4">
    <source>
        <dbReference type="EMBL" id="NGM20741.1"/>
    </source>
</evidence>
<accession>A0A6M1LKC4</accession>